<gene>
    <name evidence="2" type="ORF">E2C01_081397</name>
</gene>
<keyword evidence="3" id="KW-1185">Reference proteome</keyword>
<evidence type="ECO:0000313" key="3">
    <source>
        <dbReference type="Proteomes" id="UP000324222"/>
    </source>
</evidence>
<accession>A0A5B7IVR5</accession>
<comment type="caution">
    <text evidence="2">The sequence shown here is derived from an EMBL/GenBank/DDBJ whole genome shotgun (WGS) entry which is preliminary data.</text>
</comment>
<feature type="region of interest" description="Disordered" evidence="1">
    <location>
        <begin position="61"/>
        <end position="81"/>
    </location>
</feature>
<organism evidence="2 3">
    <name type="scientific">Portunus trituberculatus</name>
    <name type="common">Swimming crab</name>
    <name type="synonym">Neptunus trituberculatus</name>
    <dbReference type="NCBI Taxonomy" id="210409"/>
    <lineage>
        <taxon>Eukaryota</taxon>
        <taxon>Metazoa</taxon>
        <taxon>Ecdysozoa</taxon>
        <taxon>Arthropoda</taxon>
        <taxon>Crustacea</taxon>
        <taxon>Multicrustacea</taxon>
        <taxon>Malacostraca</taxon>
        <taxon>Eumalacostraca</taxon>
        <taxon>Eucarida</taxon>
        <taxon>Decapoda</taxon>
        <taxon>Pleocyemata</taxon>
        <taxon>Brachyura</taxon>
        <taxon>Eubrachyura</taxon>
        <taxon>Portunoidea</taxon>
        <taxon>Portunidae</taxon>
        <taxon>Portuninae</taxon>
        <taxon>Portunus</taxon>
    </lineage>
</organism>
<dbReference type="EMBL" id="VSRR010071868">
    <property type="protein sequence ID" value="MPC86565.1"/>
    <property type="molecule type" value="Genomic_DNA"/>
</dbReference>
<feature type="region of interest" description="Disordered" evidence="1">
    <location>
        <begin position="134"/>
        <end position="153"/>
    </location>
</feature>
<dbReference type="AlphaFoldDB" id="A0A5B7IVR5"/>
<dbReference type="Proteomes" id="UP000324222">
    <property type="component" value="Unassembled WGS sequence"/>
</dbReference>
<reference evidence="2 3" key="1">
    <citation type="submission" date="2019-05" db="EMBL/GenBank/DDBJ databases">
        <title>Another draft genome of Portunus trituberculatus and its Hox gene families provides insights of decapod evolution.</title>
        <authorList>
            <person name="Jeong J.-H."/>
            <person name="Song I."/>
            <person name="Kim S."/>
            <person name="Choi T."/>
            <person name="Kim D."/>
            <person name="Ryu S."/>
            <person name="Kim W."/>
        </authorList>
    </citation>
    <scope>NUCLEOTIDE SEQUENCE [LARGE SCALE GENOMIC DNA]</scope>
    <source>
        <tissue evidence="2">Muscle</tissue>
    </source>
</reference>
<proteinExistence type="predicted"/>
<feature type="region of interest" description="Disordered" evidence="1">
    <location>
        <begin position="28"/>
        <end position="47"/>
    </location>
</feature>
<name>A0A5B7IVR5_PORTR</name>
<evidence type="ECO:0000313" key="2">
    <source>
        <dbReference type="EMBL" id="MPC86565.1"/>
    </source>
</evidence>
<protein>
    <submittedName>
        <fullName evidence="2">Uncharacterized protein</fullName>
    </submittedName>
</protein>
<evidence type="ECO:0000256" key="1">
    <source>
        <dbReference type="SAM" id="MobiDB-lite"/>
    </source>
</evidence>
<sequence length="172" mass="18735">MIKVGSHRGNKAACIRVSFHLGFGRGSMHGSMGESPGERPTGSHTCKRSNFSLERENILQRPGLKLTGGAKRSRGPGQISKWQWEARYKERSLPSLPSSPSSPLSWYKALSLPSPAVSVSCQRKRKGVGELVAQRVPPTTTLSAPSLDDPVTPQQHRHDLFLLAATRPSCRG</sequence>